<dbReference type="SUPFAM" id="SSF69304">
    <property type="entry name" value="Tricorn protease N-terminal domain"/>
    <property type="match status" value="1"/>
</dbReference>
<evidence type="ECO:0000259" key="1">
    <source>
        <dbReference type="Pfam" id="PF00326"/>
    </source>
</evidence>
<keyword evidence="2" id="KW-0031">Aminopeptidase</keyword>
<dbReference type="InterPro" id="IPR001375">
    <property type="entry name" value="Peptidase_S9_cat"/>
</dbReference>
<sequence>MTNTLPHGSWPSPLTAASVAAASPRIDGARFVGEEIWWGETVAHEAGRTAVRRAGADGVEDVLPAPWSARSRVNEYGGGSWTVADDGALLFVEKSDQRIWMLRPGADPTPLTPAEGLMRFGGLLWQNSRLIAVRETHDHGRVVRDLVEIPTDGAAEKRADALQFLVSDSDFLAHAALSPDGDLLAWIAWDHPSMAWDRSELRVGRLEGGEVAEWTTVAGGSSSPLQPLWAGHDDLLFADDTTGRWNLWSLHLSAGLDRRAVAPADADTGGPLWVLGTRWFGLLGDGRLVAVRTNGADTLVVVDRATGEERMLDSPVVAETSIEDVSGSRVLVSGSAADAMPGLWLIDVDDPAATVAVRGGDAPWGREWMPRARAVTFPGSRGDVHAFDYPPTNPDAAAPDGERAPYVVFVHGGPTTHVGGAASGKIAYLTSRGIGVLDVNYGGSSGYGREYRERLLGQWGIVDVDDVIAAARGLAASGAADPARMAITGGSAGGWTVLCALVASDAFAAGVSRYGVADLRRLAEDTHDFEAHYLDGLVGPLPAAAAVYLERSPLSHLDRFTTPLLIEQGLDDEVVPPTQSEAVRDALASRGVPHAYLAFAGEGHGFRRAESIVRALEAEVAFLGAVLGFDPVGVPPLELE</sequence>
<dbReference type="Gene3D" id="3.40.50.1820">
    <property type="entry name" value="alpha/beta hydrolase"/>
    <property type="match status" value="1"/>
</dbReference>
<dbReference type="InterPro" id="IPR029058">
    <property type="entry name" value="AB_hydrolase_fold"/>
</dbReference>
<protein>
    <submittedName>
        <fullName evidence="2">Dipeptidyl aminopeptidase</fullName>
    </submittedName>
</protein>
<dbReference type="Gene3D" id="2.120.10.30">
    <property type="entry name" value="TolB, C-terminal domain"/>
    <property type="match status" value="1"/>
</dbReference>
<dbReference type="EMBL" id="AP027141">
    <property type="protein sequence ID" value="BDV30267.1"/>
    <property type="molecule type" value="Genomic_DNA"/>
</dbReference>
<name>A0ABM8DXA9_9MICO</name>
<accession>A0ABM8DXA9</accession>
<dbReference type="GO" id="GO:0004177">
    <property type="term" value="F:aminopeptidase activity"/>
    <property type="evidence" value="ECO:0007669"/>
    <property type="project" value="UniProtKB-KW"/>
</dbReference>
<evidence type="ECO:0000313" key="2">
    <source>
        <dbReference type="EMBL" id="BDV30267.1"/>
    </source>
</evidence>
<dbReference type="PANTHER" id="PTHR43056">
    <property type="entry name" value="PEPTIDASE S9 PROLYL OLIGOPEPTIDASE"/>
    <property type="match status" value="1"/>
</dbReference>
<keyword evidence="2" id="KW-0645">Protease</keyword>
<gene>
    <name evidence="2" type="ORF">Microterr_09270</name>
</gene>
<dbReference type="InterPro" id="IPR011042">
    <property type="entry name" value="6-blade_b-propeller_TolB-like"/>
</dbReference>
<reference evidence="2 3" key="1">
    <citation type="submission" date="2022-12" db="EMBL/GenBank/DDBJ databases">
        <title>Microbacterium terricola strain KV-448 chromosome, complete genome.</title>
        <authorList>
            <person name="Oshima T."/>
            <person name="Moriya T."/>
            <person name="Bessho Y."/>
        </authorList>
    </citation>
    <scope>NUCLEOTIDE SEQUENCE [LARGE SCALE GENOMIC DNA]</scope>
    <source>
        <strain evidence="2 3">KV-448</strain>
    </source>
</reference>
<dbReference type="SUPFAM" id="SSF53474">
    <property type="entry name" value="alpha/beta-Hydrolases"/>
    <property type="match status" value="1"/>
</dbReference>
<dbReference type="PANTHER" id="PTHR43056:SF5">
    <property type="entry name" value="PEPTIDASE S9 PROLYL OLIGOPEPTIDASE CATALYTIC DOMAIN-CONTAINING PROTEIN"/>
    <property type="match status" value="1"/>
</dbReference>
<proteinExistence type="predicted"/>
<dbReference type="Pfam" id="PF00326">
    <property type="entry name" value="Peptidase_S9"/>
    <property type="match status" value="1"/>
</dbReference>
<dbReference type="InterPro" id="IPR050585">
    <property type="entry name" value="Xaa-Pro_dipeptidyl-ppase/CocE"/>
</dbReference>
<feature type="domain" description="Peptidase S9 prolyl oligopeptidase catalytic" evidence="1">
    <location>
        <begin position="424"/>
        <end position="628"/>
    </location>
</feature>
<dbReference type="Proteomes" id="UP001317779">
    <property type="component" value="Chromosome"/>
</dbReference>
<dbReference type="RefSeq" id="WP_263795872.1">
    <property type="nucleotide sequence ID" value="NZ_AP027141.1"/>
</dbReference>
<evidence type="ECO:0000313" key="3">
    <source>
        <dbReference type="Proteomes" id="UP001317779"/>
    </source>
</evidence>
<keyword evidence="2" id="KW-0378">Hydrolase</keyword>
<organism evidence="2 3">
    <name type="scientific">Microbacterium terricola</name>
    <dbReference type="NCBI Taxonomy" id="344163"/>
    <lineage>
        <taxon>Bacteria</taxon>
        <taxon>Bacillati</taxon>
        <taxon>Actinomycetota</taxon>
        <taxon>Actinomycetes</taxon>
        <taxon>Micrococcales</taxon>
        <taxon>Microbacteriaceae</taxon>
        <taxon>Microbacterium</taxon>
    </lineage>
</organism>
<keyword evidence="3" id="KW-1185">Reference proteome</keyword>